<dbReference type="AlphaFoldDB" id="A0A364NXI5"/>
<dbReference type="InterPro" id="IPR014833">
    <property type="entry name" value="TnsA_N"/>
</dbReference>
<keyword evidence="3" id="KW-1185">Reference proteome</keyword>
<evidence type="ECO:0000313" key="3">
    <source>
        <dbReference type="Proteomes" id="UP000251075"/>
    </source>
</evidence>
<feature type="domain" description="TnsA endonuclease N-terminal" evidence="1">
    <location>
        <begin position="51"/>
        <end position="132"/>
    </location>
</feature>
<keyword evidence="2" id="KW-0378">Hydrolase</keyword>
<organism evidence="2 3">
    <name type="scientific">Paramagnetospirillum kuznetsovii</name>
    <dbReference type="NCBI Taxonomy" id="2053833"/>
    <lineage>
        <taxon>Bacteria</taxon>
        <taxon>Pseudomonadati</taxon>
        <taxon>Pseudomonadota</taxon>
        <taxon>Alphaproteobacteria</taxon>
        <taxon>Rhodospirillales</taxon>
        <taxon>Magnetospirillaceae</taxon>
        <taxon>Paramagnetospirillum</taxon>
    </lineage>
</organism>
<name>A0A364NXI5_9PROT</name>
<evidence type="ECO:0000259" key="1">
    <source>
        <dbReference type="Pfam" id="PF08722"/>
    </source>
</evidence>
<keyword evidence="2" id="KW-0255">Endonuclease</keyword>
<sequence>MKSDGGHSMPVRKIGLCYRSVSGRVPMGQGRPGVQVESTLERDFALLCRFDSAVVGIEEQPVRIEYDDADGRARSYVPDFLVTYRGGRPVPRLVEIKYSTDPMLVSGQLDGRFAAARTYARRQGWRFQVVTEREIRTPRLENATFLLPFRGRPVAAGLREALRSVLRKGGPNSVASLADEVAAALGLSRPEVLPSLWTLVAEFEVTADLDCPLTMSALVTPAKEKRP</sequence>
<dbReference type="GO" id="GO:0004519">
    <property type="term" value="F:endonuclease activity"/>
    <property type="evidence" value="ECO:0007669"/>
    <property type="project" value="UniProtKB-KW"/>
</dbReference>
<reference evidence="2 3" key="1">
    <citation type="submission" date="2017-11" db="EMBL/GenBank/DDBJ databases">
        <title>Draft genome sequence of magnetotactic bacterium Magnetospirillum kuznetsovii LBB-42.</title>
        <authorList>
            <person name="Grouzdev D.S."/>
            <person name="Rysina M.S."/>
            <person name="Baslerov R.V."/>
            <person name="Koziaeva V."/>
        </authorList>
    </citation>
    <scope>NUCLEOTIDE SEQUENCE [LARGE SCALE GENOMIC DNA]</scope>
    <source>
        <strain evidence="2 3">LBB-42</strain>
    </source>
</reference>
<protein>
    <submittedName>
        <fullName evidence="2">Heteromeric transposase endonuclease subunit TnsA</fullName>
    </submittedName>
</protein>
<dbReference type="Pfam" id="PF08722">
    <property type="entry name" value="Tn7_TnsA-like_N"/>
    <property type="match status" value="1"/>
</dbReference>
<dbReference type="EMBL" id="PGTO01000008">
    <property type="protein sequence ID" value="RAU21756.1"/>
    <property type="molecule type" value="Genomic_DNA"/>
</dbReference>
<dbReference type="GO" id="GO:0003676">
    <property type="term" value="F:nucleic acid binding"/>
    <property type="evidence" value="ECO:0007669"/>
    <property type="project" value="InterPro"/>
</dbReference>
<dbReference type="Gene3D" id="3.40.1350.10">
    <property type="match status" value="1"/>
</dbReference>
<dbReference type="Proteomes" id="UP000251075">
    <property type="component" value="Unassembled WGS sequence"/>
</dbReference>
<dbReference type="OrthoDB" id="7337001at2"/>
<evidence type="ECO:0000313" key="2">
    <source>
        <dbReference type="EMBL" id="RAU21756.1"/>
    </source>
</evidence>
<proteinExistence type="predicted"/>
<accession>A0A364NXI5</accession>
<keyword evidence="2" id="KW-0540">Nuclease</keyword>
<gene>
    <name evidence="2" type="ORF">CU669_11870</name>
</gene>
<comment type="caution">
    <text evidence="2">The sequence shown here is derived from an EMBL/GenBank/DDBJ whole genome shotgun (WGS) entry which is preliminary data.</text>
</comment>
<dbReference type="InterPro" id="IPR011856">
    <property type="entry name" value="tRNA_endonuc-like_dom_sf"/>
</dbReference>